<dbReference type="GO" id="GO:0000976">
    <property type="term" value="F:transcription cis-regulatory region binding"/>
    <property type="evidence" value="ECO:0007669"/>
    <property type="project" value="TreeGrafter"/>
</dbReference>
<gene>
    <name evidence="5" type="ORF">HMF8227_01709</name>
</gene>
<reference evidence="5 6" key="1">
    <citation type="submission" date="2018-05" db="EMBL/GenBank/DDBJ databases">
        <title>Salinimonas sp. HMF8227 Genome sequencing and assembly.</title>
        <authorList>
            <person name="Kang H."/>
            <person name="Kang J."/>
            <person name="Cha I."/>
            <person name="Kim H."/>
            <person name="Joh K."/>
        </authorList>
    </citation>
    <scope>NUCLEOTIDE SEQUENCE [LARGE SCALE GENOMIC DNA]</scope>
    <source>
        <strain evidence="5 6">HMF8227</strain>
    </source>
</reference>
<evidence type="ECO:0000313" key="5">
    <source>
        <dbReference type="EMBL" id="AWL12182.1"/>
    </source>
</evidence>
<feature type="domain" description="HTH araC/xylS-type" evidence="4">
    <location>
        <begin position="221"/>
        <end position="321"/>
    </location>
</feature>
<dbReference type="SUPFAM" id="SSF46689">
    <property type="entry name" value="Homeodomain-like"/>
    <property type="match status" value="1"/>
</dbReference>
<protein>
    <recommendedName>
        <fullName evidence="4">HTH araC/xylS-type domain-containing protein</fullName>
    </recommendedName>
</protein>
<dbReference type="Proteomes" id="UP000245728">
    <property type="component" value="Chromosome"/>
</dbReference>
<dbReference type="PANTHER" id="PTHR47894:SF1">
    <property type="entry name" value="HTH-TYPE TRANSCRIPTIONAL REGULATOR VQSM"/>
    <property type="match status" value="1"/>
</dbReference>
<dbReference type="AlphaFoldDB" id="A0A2S2E3T8"/>
<dbReference type="PROSITE" id="PS01124">
    <property type="entry name" value="HTH_ARAC_FAMILY_2"/>
    <property type="match status" value="1"/>
</dbReference>
<dbReference type="SMART" id="SM00342">
    <property type="entry name" value="HTH_ARAC"/>
    <property type="match status" value="1"/>
</dbReference>
<evidence type="ECO:0000256" key="1">
    <source>
        <dbReference type="ARBA" id="ARBA00023015"/>
    </source>
</evidence>
<keyword evidence="2" id="KW-0238">DNA-binding</keyword>
<sequence length="324" mass="37615">MTVTPSFSKAIVAVLAPSGITVPDALCQEIQQYPAEQRLPMSVQDRLWQAIEPHCKATTGFDIGSRLQPDHYDMLGFLVLSCTRLSQAADMLVSYSRLVGEGGRFYKERTEQGWRLGYQAQFSTARQLRLQAILASVLNGVRHVTETELAPLEVGMEWPEPDEYRPYRKLFKTARLKFSQPSNYLVFSDTEWWQQRRHNSPELQQHMVKLAELQLRRLQPETIADKVRTILQQQPWLGRSQVAEALAMSERHLNRKLKPYGFSFKSLTEEVKKQRLQELLVNDQRISQSHLADYFGYADESAFAKAFKRWMGMNLSQYRQREEQ</sequence>
<evidence type="ECO:0000256" key="3">
    <source>
        <dbReference type="ARBA" id="ARBA00023163"/>
    </source>
</evidence>
<evidence type="ECO:0000313" key="6">
    <source>
        <dbReference type="Proteomes" id="UP000245728"/>
    </source>
</evidence>
<dbReference type="GO" id="GO:0003700">
    <property type="term" value="F:DNA-binding transcription factor activity"/>
    <property type="evidence" value="ECO:0007669"/>
    <property type="project" value="InterPro"/>
</dbReference>
<dbReference type="InterPro" id="IPR018060">
    <property type="entry name" value="HTH_AraC"/>
</dbReference>
<keyword evidence="3" id="KW-0804">Transcription</keyword>
<organism evidence="5 6">
    <name type="scientific">Saliniradius amylolyticus</name>
    <dbReference type="NCBI Taxonomy" id="2183582"/>
    <lineage>
        <taxon>Bacteria</taxon>
        <taxon>Pseudomonadati</taxon>
        <taxon>Pseudomonadota</taxon>
        <taxon>Gammaproteobacteria</taxon>
        <taxon>Alteromonadales</taxon>
        <taxon>Alteromonadaceae</taxon>
        <taxon>Saliniradius</taxon>
    </lineage>
</organism>
<dbReference type="GO" id="GO:0005829">
    <property type="term" value="C:cytosol"/>
    <property type="evidence" value="ECO:0007669"/>
    <property type="project" value="TreeGrafter"/>
</dbReference>
<keyword evidence="1" id="KW-0805">Transcription regulation</keyword>
<proteinExistence type="predicted"/>
<dbReference type="Pfam" id="PF12625">
    <property type="entry name" value="Arabinose_bd"/>
    <property type="match status" value="1"/>
</dbReference>
<dbReference type="Gene3D" id="1.10.10.60">
    <property type="entry name" value="Homeodomain-like"/>
    <property type="match status" value="1"/>
</dbReference>
<evidence type="ECO:0000256" key="2">
    <source>
        <dbReference type="ARBA" id="ARBA00023125"/>
    </source>
</evidence>
<dbReference type="InterPro" id="IPR032687">
    <property type="entry name" value="AraC-type_N"/>
</dbReference>
<dbReference type="KEGG" id="salh:HMF8227_01709"/>
<keyword evidence="6" id="KW-1185">Reference proteome</keyword>
<dbReference type="EMBL" id="CP029347">
    <property type="protein sequence ID" value="AWL12182.1"/>
    <property type="molecule type" value="Genomic_DNA"/>
</dbReference>
<evidence type="ECO:0000259" key="4">
    <source>
        <dbReference type="PROSITE" id="PS01124"/>
    </source>
</evidence>
<dbReference type="RefSeq" id="WP_109339779.1">
    <property type="nucleotide sequence ID" value="NZ_CP029347.1"/>
</dbReference>
<dbReference type="OrthoDB" id="5582699at2"/>
<dbReference type="InterPro" id="IPR009057">
    <property type="entry name" value="Homeodomain-like_sf"/>
</dbReference>
<dbReference type="Pfam" id="PF12833">
    <property type="entry name" value="HTH_18"/>
    <property type="match status" value="1"/>
</dbReference>
<name>A0A2S2E3T8_9ALTE</name>
<dbReference type="PANTHER" id="PTHR47894">
    <property type="entry name" value="HTH-TYPE TRANSCRIPTIONAL REGULATOR GADX"/>
    <property type="match status" value="1"/>
</dbReference>
<accession>A0A2S2E3T8</accession>